<keyword evidence="7" id="KW-0472">Membrane</keyword>
<accession>A0ABM6FF48</accession>
<keyword evidence="6" id="KW-0406">Ion transport</keyword>
<evidence type="ECO:0000256" key="7">
    <source>
        <dbReference type="ARBA" id="ARBA00023136"/>
    </source>
</evidence>
<evidence type="ECO:0000256" key="8">
    <source>
        <dbReference type="ARBA" id="ARBA00023196"/>
    </source>
</evidence>
<reference evidence="10 11" key="1">
    <citation type="submission" date="2016-10" db="EMBL/GenBank/DDBJ databases">
        <title>Complete genome sequences of three Cupriavidus strains isolated from various Malaysian environments.</title>
        <authorList>
            <person name="Abdullah A.A.-A."/>
            <person name="Shafie N.A.H."/>
            <person name="Lau N.S."/>
        </authorList>
    </citation>
    <scope>NUCLEOTIDE SEQUENCE [LARGE SCALE GENOMIC DNA]</scope>
    <source>
        <strain evidence="10 11">USMAA1020</strain>
    </source>
</reference>
<comment type="subcellular location">
    <subcellularLocation>
        <location evidence="2">Membrane</location>
        <topology evidence="2">Peripheral membrane protein</topology>
    </subcellularLocation>
</comment>
<keyword evidence="9" id="KW-0066">ATP synthesis</keyword>
<evidence type="ECO:0000256" key="6">
    <source>
        <dbReference type="ARBA" id="ARBA00023065"/>
    </source>
</evidence>
<dbReference type="Gene3D" id="1.10.287.80">
    <property type="entry name" value="ATP synthase, gamma subunit, helix hairpin domain"/>
    <property type="match status" value="1"/>
</dbReference>
<evidence type="ECO:0000313" key="11">
    <source>
        <dbReference type="Proteomes" id="UP000177515"/>
    </source>
</evidence>
<sequence>MSTRRGELQARIAGVRQLEAVVGAVRGMAASRSAEARAHLPGVHACAAMLAQAIGDALALAGAADPAGAAAQPPLQAPAAPATPRVSVVIGSDQGFVGTFNERLLDTAQAGAGAHGTVYYIVGQRAAALAAERGLAPAWSAPMAAHPGDVAALATRLAHALEPQLAAARPAALSAWHACPPPATSPIRELRLLPFDYGRFTRPAHRQPPLASLPAPLLLARLAESYIHTQLCEALLQSFAAENEARMRTMLSARDHVRATLARLEMQAGRERQEQITNEIIELGAAGAGEEA</sequence>
<evidence type="ECO:0000256" key="2">
    <source>
        <dbReference type="ARBA" id="ARBA00004170"/>
    </source>
</evidence>
<evidence type="ECO:0000256" key="5">
    <source>
        <dbReference type="ARBA" id="ARBA00022781"/>
    </source>
</evidence>
<organism evidence="10 11">
    <name type="scientific">Cupriavidus malaysiensis</name>
    <dbReference type="NCBI Taxonomy" id="367825"/>
    <lineage>
        <taxon>Bacteria</taxon>
        <taxon>Pseudomonadati</taxon>
        <taxon>Pseudomonadota</taxon>
        <taxon>Betaproteobacteria</taxon>
        <taxon>Burkholderiales</taxon>
        <taxon>Burkholderiaceae</taxon>
        <taxon>Cupriavidus</taxon>
    </lineage>
</organism>
<evidence type="ECO:0000313" key="10">
    <source>
        <dbReference type="EMBL" id="AOZ10522.1"/>
    </source>
</evidence>
<dbReference type="PRINTS" id="PR00126">
    <property type="entry name" value="ATPASEGAMMA"/>
</dbReference>
<proteinExistence type="inferred from homology"/>
<evidence type="ECO:0000256" key="3">
    <source>
        <dbReference type="ARBA" id="ARBA00007681"/>
    </source>
</evidence>
<keyword evidence="11" id="KW-1185">Reference proteome</keyword>
<dbReference type="PANTHER" id="PTHR11693">
    <property type="entry name" value="ATP SYNTHASE GAMMA CHAIN"/>
    <property type="match status" value="1"/>
</dbReference>
<protein>
    <recommendedName>
        <fullName evidence="12">F0F1 ATP synthase subunit gamma</fullName>
    </recommendedName>
</protein>
<keyword evidence="4" id="KW-0813">Transport</keyword>
<dbReference type="EMBL" id="CP017755">
    <property type="protein sequence ID" value="AOZ10522.1"/>
    <property type="molecule type" value="Genomic_DNA"/>
</dbReference>
<dbReference type="SUPFAM" id="SSF52943">
    <property type="entry name" value="ATP synthase (F1-ATPase), gamma subunit"/>
    <property type="match status" value="1"/>
</dbReference>
<evidence type="ECO:0008006" key="12">
    <source>
        <dbReference type="Google" id="ProtNLM"/>
    </source>
</evidence>
<dbReference type="InterPro" id="IPR035968">
    <property type="entry name" value="ATP_synth_F1_ATPase_gsu"/>
</dbReference>
<dbReference type="Gene3D" id="3.40.1380.10">
    <property type="match status" value="1"/>
</dbReference>
<dbReference type="Proteomes" id="UP000177515">
    <property type="component" value="Chromosome 2"/>
</dbReference>
<dbReference type="InterPro" id="IPR000131">
    <property type="entry name" value="ATP_synth_F1_gsu"/>
</dbReference>
<evidence type="ECO:0000256" key="1">
    <source>
        <dbReference type="ARBA" id="ARBA00003456"/>
    </source>
</evidence>
<keyword evidence="5" id="KW-0375">Hydrogen ion transport</keyword>
<comment type="similarity">
    <text evidence="3">Belongs to the ATPase gamma chain family.</text>
</comment>
<dbReference type="Pfam" id="PF00231">
    <property type="entry name" value="ATP-synt"/>
    <property type="match status" value="1"/>
</dbReference>
<gene>
    <name evidence="10" type="ORF">BKK80_33750</name>
</gene>
<comment type="function">
    <text evidence="1">Produces ATP from ADP in the presence of a proton gradient across the membrane. The gamma chain is believed to be important in regulating ATPase activity and the flow of protons through the CF(0) complex.</text>
</comment>
<evidence type="ECO:0000256" key="4">
    <source>
        <dbReference type="ARBA" id="ARBA00022448"/>
    </source>
</evidence>
<name>A0ABM6FF48_9BURK</name>
<dbReference type="PANTHER" id="PTHR11693:SF22">
    <property type="entry name" value="ATP SYNTHASE SUBUNIT GAMMA, MITOCHONDRIAL"/>
    <property type="match status" value="1"/>
</dbReference>
<keyword evidence="8" id="KW-0139">CF(1)</keyword>
<evidence type="ECO:0000256" key="9">
    <source>
        <dbReference type="ARBA" id="ARBA00023310"/>
    </source>
</evidence>